<evidence type="ECO:0000313" key="2">
    <source>
        <dbReference type="EMBL" id="KAA5606234.1"/>
    </source>
</evidence>
<dbReference type="AlphaFoldDB" id="A0A5M6ID77"/>
<proteinExistence type="predicted"/>
<comment type="caution">
    <text evidence="2">The sequence shown here is derived from an EMBL/GenBank/DDBJ whole genome shotgun (WGS) entry which is preliminary data.</text>
</comment>
<name>A0A5M6ID77_9PROT</name>
<dbReference type="RefSeq" id="WP_150061757.1">
    <property type="nucleotide sequence ID" value="NZ_JACHII010000007.1"/>
</dbReference>
<dbReference type="EMBL" id="VWPJ01000005">
    <property type="protein sequence ID" value="KAA5606234.1"/>
    <property type="molecule type" value="Genomic_DNA"/>
</dbReference>
<gene>
    <name evidence="2" type="ORF">F1188_07375</name>
</gene>
<feature type="region of interest" description="Disordered" evidence="1">
    <location>
        <begin position="1"/>
        <end position="47"/>
    </location>
</feature>
<dbReference type="InterPro" id="IPR019225">
    <property type="entry name" value="DUF2155"/>
</dbReference>
<evidence type="ECO:0000313" key="3">
    <source>
        <dbReference type="Proteomes" id="UP000324065"/>
    </source>
</evidence>
<keyword evidence="3" id="KW-1185">Reference proteome</keyword>
<accession>A0A5M6ID77</accession>
<sequence length="177" mass="18328">MSLTGLAAASPSGGAPAPVLLAQASSEAPNGAAPPAGPAPGTSTDDLPRIESTFAVLRWLDKSTARVDKVTVPVGTPTTLGGVDVTVQACRRTAPDQTPEDAAFLTILEHAPSDTEPGRPLFQGWMFASSPSLSAMEHPIYDVWVLECRDDRGPEADTAEDPDASDATASETETESQ</sequence>
<evidence type="ECO:0000256" key="1">
    <source>
        <dbReference type="SAM" id="MobiDB-lite"/>
    </source>
</evidence>
<dbReference type="Proteomes" id="UP000324065">
    <property type="component" value="Unassembled WGS sequence"/>
</dbReference>
<feature type="compositionally biased region" description="Low complexity" evidence="1">
    <location>
        <begin position="1"/>
        <end position="20"/>
    </location>
</feature>
<reference evidence="2 3" key="1">
    <citation type="submission" date="2019-09" db="EMBL/GenBank/DDBJ databases">
        <title>Genome sequence of Roseospira marina, one of the more divergent members of the non-sulfur purple photosynthetic bacterial family, the Rhodospirillaceae.</title>
        <authorList>
            <person name="Meyer T."/>
            <person name="Kyndt J."/>
        </authorList>
    </citation>
    <scope>NUCLEOTIDE SEQUENCE [LARGE SCALE GENOMIC DNA]</scope>
    <source>
        <strain evidence="2 3">DSM 15113</strain>
    </source>
</reference>
<dbReference type="OrthoDB" id="9810376at2"/>
<organism evidence="2 3">
    <name type="scientific">Roseospira marina</name>
    <dbReference type="NCBI Taxonomy" id="140057"/>
    <lineage>
        <taxon>Bacteria</taxon>
        <taxon>Pseudomonadati</taxon>
        <taxon>Pseudomonadota</taxon>
        <taxon>Alphaproteobacteria</taxon>
        <taxon>Rhodospirillales</taxon>
        <taxon>Rhodospirillaceae</taxon>
        <taxon>Roseospira</taxon>
    </lineage>
</organism>
<feature type="region of interest" description="Disordered" evidence="1">
    <location>
        <begin position="152"/>
        <end position="177"/>
    </location>
</feature>
<protein>
    <submittedName>
        <fullName evidence="2">DUF2155 domain-containing protein</fullName>
    </submittedName>
</protein>
<dbReference type="Pfam" id="PF09923">
    <property type="entry name" value="DUF2155"/>
    <property type="match status" value="1"/>
</dbReference>